<protein>
    <recommendedName>
        <fullName evidence="5">Protein EXECUTER 2 chloroplastic</fullName>
    </recommendedName>
</protein>
<evidence type="ECO:0000313" key="2">
    <source>
        <dbReference type="EnsemblPlants" id="Zm00001eb126640_P005"/>
    </source>
</evidence>
<evidence type="ECO:0007829" key="4">
    <source>
        <dbReference type="PeptideAtlas" id="A0A804N132"/>
    </source>
</evidence>
<feature type="region of interest" description="Disordered" evidence="1">
    <location>
        <begin position="354"/>
        <end position="400"/>
    </location>
</feature>
<name>A0A804N132_MAIZE</name>
<accession>A0A804N132</accession>
<dbReference type="AlphaFoldDB" id="A0A804N132"/>
<evidence type="ECO:0000313" key="3">
    <source>
        <dbReference type="Proteomes" id="UP000007305"/>
    </source>
</evidence>
<organism evidence="2 3">
    <name type="scientific">Zea mays</name>
    <name type="common">Maize</name>
    <dbReference type="NCBI Taxonomy" id="4577"/>
    <lineage>
        <taxon>Eukaryota</taxon>
        <taxon>Viridiplantae</taxon>
        <taxon>Streptophyta</taxon>
        <taxon>Embryophyta</taxon>
        <taxon>Tracheophyta</taxon>
        <taxon>Spermatophyta</taxon>
        <taxon>Magnoliopsida</taxon>
        <taxon>Liliopsida</taxon>
        <taxon>Poales</taxon>
        <taxon>Poaceae</taxon>
        <taxon>PACMAD clade</taxon>
        <taxon>Panicoideae</taxon>
        <taxon>Andropogonodae</taxon>
        <taxon>Andropogoneae</taxon>
        <taxon>Tripsacinae</taxon>
        <taxon>Zea</taxon>
    </lineage>
</organism>
<dbReference type="GO" id="GO:0042651">
    <property type="term" value="C:thylakoid membrane"/>
    <property type="evidence" value="ECO:0000318"/>
    <property type="project" value="GO_Central"/>
</dbReference>
<dbReference type="OrthoDB" id="722566at2759"/>
<dbReference type="GO" id="GO:0010343">
    <property type="term" value="P:singlet oxygen-mediated programmed cell death"/>
    <property type="evidence" value="ECO:0007669"/>
    <property type="project" value="InterPro"/>
</dbReference>
<gene>
    <name evidence="2" type="primary">LOC100501252</name>
</gene>
<reference evidence="3" key="1">
    <citation type="submission" date="2015-12" db="EMBL/GenBank/DDBJ databases">
        <title>Update maize B73 reference genome by single molecule sequencing technologies.</title>
        <authorList>
            <consortium name="Maize Genome Sequencing Project"/>
            <person name="Ware D."/>
        </authorList>
    </citation>
    <scope>NUCLEOTIDE SEQUENCE [LARGE SCALE GENOMIC DNA]</scope>
    <source>
        <strain evidence="3">cv. B73</strain>
    </source>
</reference>
<feature type="compositionally biased region" description="Polar residues" evidence="1">
    <location>
        <begin position="272"/>
        <end position="290"/>
    </location>
</feature>
<keyword evidence="4" id="KW-1267">Proteomics identification</keyword>
<reference evidence="2" key="2">
    <citation type="submission" date="2019-07" db="EMBL/GenBank/DDBJ databases">
        <authorList>
            <person name="Seetharam A."/>
            <person name="Woodhouse M."/>
            <person name="Cannon E."/>
        </authorList>
    </citation>
    <scope>NUCLEOTIDE SEQUENCE [LARGE SCALE GENOMIC DNA]</scope>
    <source>
        <strain evidence="2">cv. B73</strain>
    </source>
</reference>
<dbReference type="GO" id="GO:0000304">
    <property type="term" value="P:response to singlet oxygen"/>
    <property type="evidence" value="ECO:0000318"/>
    <property type="project" value="GO_Central"/>
</dbReference>
<dbReference type="PANTHER" id="PTHR33917:SF2">
    <property type="entry name" value="PROTEIN EXECUTER 2, CHLOROPLASTIC"/>
    <property type="match status" value="1"/>
</dbReference>
<dbReference type="InParanoid" id="A0A804N132"/>
<proteinExistence type="evidence at protein level"/>
<feature type="region of interest" description="Disordered" evidence="1">
    <location>
        <begin position="107"/>
        <end position="173"/>
    </location>
</feature>
<reference evidence="2" key="3">
    <citation type="submission" date="2021-05" db="UniProtKB">
        <authorList>
            <consortium name="EnsemblPlants"/>
        </authorList>
    </citation>
    <scope>IDENTIFICATION</scope>
    <source>
        <strain evidence="2">cv. B73</strain>
    </source>
</reference>
<dbReference type="InterPro" id="IPR044680">
    <property type="entry name" value="EX1/2"/>
</dbReference>
<dbReference type="Pfam" id="PF12014">
    <property type="entry name" value="Cyclin_D1_bind"/>
    <property type="match status" value="1"/>
</dbReference>
<evidence type="ECO:0008006" key="5">
    <source>
        <dbReference type="Google" id="ProtNLM"/>
    </source>
</evidence>
<evidence type="ECO:0000256" key="1">
    <source>
        <dbReference type="SAM" id="MobiDB-lite"/>
    </source>
</evidence>
<feature type="region of interest" description="Disordered" evidence="1">
    <location>
        <begin position="272"/>
        <end position="320"/>
    </location>
</feature>
<dbReference type="EnsemblPlants" id="Zm00001eb126640_T005">
    <property type="protein sequence ID" value="Zm00001eb126640_P005"/>
    <property type="gene ID" value="Zm00001eb126640"/>
</dbReference>
<dbReference type="PANTHER" id="PTHR33917">
    <property type="entry name" value="PROTEIN EXECUTER 1, CHLOROPLASTIC"/>
    <property type="match status" value="1"/>
</dbReference>
<dbReference type="Gramene" id="Zm00001eb126640_T005">
    <property type="protein sequence ID" value="Zm00001eb126640_P005"/>
    <property type="gene ID" value="Zm00001eb126640"/>
</dbReference>
<feature type="compositionally biased region" description="Basic residues" evidence="1">
    <location>
        <begin position="150"/>
        <end position="163"/>
    </location>
</feature>
<dbReference type="Proteomes" id="UP000007305">
    <property type="component" value="Chromosome 3"/>
</dbReference>
<feature type="compositionally biased region" description="Acidic residues" evidence="1">
    <location>
        <begin position="374"/>
        <end position="396"/>
    </location>
</feature>
<keyword evidence="3" id="KW-1185">Reference proteome</keyword>
<sequence length="695" mass="76218">MVPPRPSLGTFQSGRRPPYLNRVPSRLPALCPLCPTPGPPIRPTQRHVPRVRHAGGGAPAQHGSDTPLAALCRAPAIGHPRPPLRRLLLLRLLLILGIVALHLGLDPMEPPLRRGRPGRELRIPPPVPAGGGGGERGFRGGRQAQEGYHSGHRKRRRSPRHGRTQAQSAIEEQRYQDASRLTRLAGTSLVGWWVGYAKGIDDSIGRIVRISPGVGRYVAKSYSPRQLVTASSGTPLFEIFLVREDDKTYTMKVVHLRPTKGTLGASSISSAITESPATVETPESSAISDSITEEANIDTPVKGNGDAEEKEQDVGSSKDTSVDGFKSLLNFFKSRIPEFKVQVINVDVSEETELAANSSEESVQDDVKSTPEGSLEEPTTEELEQEEDVPEEDMDEESKSTKVKLFISGVVHNKEDAGTKSYVRVPAEINNMEKDSFDLYIPGNGSGHDLPETKAAKQKVADMAAKLASELMPSDVAKALWGTTKSSSKINKEVQELLRLTLSKARVKLTDDTFFNRIIMDTNSMDPFNGLYVGAFSPYGPEIVQLRRKFGHWNSSDDVEFFEYVEAVKLTGDLSVPAGQVCNFYFLKNDVNMAPMISTDHILSQITFRAKIGKGKRLENRGAYPEEFGVIASYKGQGRIAQPGFKNPRWVDGELLVLNGKSTIPHLGGAELGFLYSVPEQSFLVLFDRLNLPEC</sequence>